<comment type="caution">
    <text evidence="1">The sequence shown here is derived from an EMBL/GenBank/DDBJ whole genome shotgun (WGS) entry which is preliminary data.</text>
</comment>
<name>A0ABD1GZT2_SALDI</name>
<dbReference type="AlphaFoldDB" id="A0ABD1GZT2"/>
<protein>
    <submittedName>
        <fullName evidence="1">Uncharacterized protein</fullName>
    </submittedName>
</protein>
<gene>
    <name evidence="1" type="ORF">AAHA92_16762</name>
</gene>
<keyword evidence="2" id="KW-1185">Reference proteome</keyword>
<dbReference type="Proteomes" id="UP001567538">
    <property type="component" value="Unassembled WGS sequence"/>
</dbReference>
<accession>A0ABD1GZT2</accession>
<reference evidence="1 2" key="1">
    <citation type="submission" date="2024-06" db="EMBL/GenBank/DDBJ databases">
        <title>A chromosome level genome sequence of Diviner's sage (Salvia divinorum).</title>
        <authorList>
            <person name="Ford S.A."/>
            <person name="Ro D.-K."/>
            <person name="Ness R.W."/>
            <person name="Phillips M.A."/>
        </authorList>
    </citation>
    <scope>NUCLEOTIDE SEQUENCE [LARGE SCALE GENOMIC DNA]</scope>
    <source>
        <strain evidence="1">SAF-2024a</strain>
        <tissue evidence="1">Leaf</tissue>
    </source>
</reference>
<dbReference type="EMBL" id="JBEAFC010000007">
    <property type="protein sequence ID" value="KAL1548543.1"/>
    <property type="molecule type" value="Genomic_DNA"/>
</dbReference>
<evidence type="ECO:0000313" key="2">
    <source>
        <dbReference type="Proteomes" id="UP001567538"/>
    </source>
</evidence>
<evidence type="ECO:0000313" key="1">
    <source>
        <dbReference type="EMBL" id="KAL1548543.1"/>
    </source>
</evidence>
<sequence length="91" mass="10504">MRTQESQYYYILFCCFTESCNQVDTPRCLLQYPPPPPVSASSRQPPHLTLLESDFEFKNGREEEGGCYVGSPCVSSWNRILLCREEDKETT</sequence>
<organism evidence="1 2">
    <name type="scientific">Salvia divinorum</name>
    <name type="common">Maria pastora</name>
    <name type="synonym">Diviner's sage</name>
    <dbReference type="NCBI Taxonomy" id="28513"/>
    <lineage>
        <taxon>Eukaryota</taxon>
        <taxon>Viridiplantae</taxon>
        <taxon>Streptophyta</taxon>
        <taxon>Embryophyta</taxon>
        <taxon>Tracheophyta</taxon>
        <taxon>Spermatophyta</taxon>
        <taxon>Magnoliopsida</taxon>
        <taxon>eudicotyledons</taxon>
        <taxon>Gunneridae</taxon>
        <taxon>Pentapetalae</taxon>
        <taxon>asterids</taxon>
        <taxon>lamiids</taxon>
        <taxon>Lamiales</taxon>
        <taxon>Lamiaceae</taxon>
        <taxon>Nepetoideae</taxon>
        <taxon>Mentheae</taxon>
        <taxon>Salviinae</taxon>
        <taxon>Salvia</taxon>
        <taxon>Salvia subgen. Calosphace</taxon>
    </lineage>
</organism>
<proteinExistence type="predicted"/>